<keyword evidence="2" id="KW-0963">Cytoplasm</keyword>
<evidence type="ECO:0000313" key="14">
    <source>
        <dbReference type="EMBL" id="OBI75767.1"/>
    </source>
</evidence>
<keyword evidence="10" id="KW-0234">DNA repair</keyword>
<dbReference type="InterPro" id="IPR027417">
    <property type="entry name" value="P-loop_NTPase"/>
</dbReference>
<dbReference type="PANTHER" id="PTHR43152">
    <property type="entry name" value="UVRABC SYSTEM PROTEIN A"/>
    <property type="match status" value="1"/>
</dbReference>
<evidence type="ECO:0000256" key="9">
    <source>
        <dbReference type="ARBA" id="ARBA00023125"/>
    </source>
</evidence>
<dbReference type="GO" id="GO:0004518">
    <property type="term" value="F:nuclease activity"/>
    <property type="evidence" value="ECO:0007669"/>
    <property type="project" value="UniProtKB-KW"/>
</dbReference>
<evidence type="ECO:0000256" key="5">
    <source>
        <dbReference type="ARBA" id="ARBA00022763"/>
    </source>
</evidence>
<evidence type="ECO:0000256" key="12">
    <source>
        <dbReference type="ARBA" id="ARBA00039316"/>
    </source>
</evidence>
<dbReference type="Proteomes" id="UP000093795">
    <property type="component" value="Unassembled WGS sequence"/>
</dbReference>
<dbReference type="GO" id="GO:0005737">
    <property type="term" value="C:cytoplasm"/>
    <property type="evidence" value="ECO:0007669"/>
    <property type="project" value="UniProtKB-SubCell"/>
</dbReference>
<organism evidence="14 15">
    <name type="scientific">Mycobacterium asiaticum</name>
    <dbReference type="NCBI Taxonomy" id="1790"/>
    <lineage>
        <taxon>Bacteria</taxon>
        <taxon>Bacillati</taxon>
        <taxon>Actinomycetota</taxon>
        <taxon>Actinomycetes</taxon>
        <taxon>Mycobacteriales</taxon>
        <taxon>Mycobacteriaceae</taxon>
        <taxon>Mycobacterium</taxon>
    </lineage>
</organism>
<gene>
    <name evidence="14" type="ORF">A9X01_04435</name>
</gene>
<sequence length="120" mass="12897">MAFGTIYAEAQRRYFDSVAPYARWGHTLYVLDEPTTGLHPADVDLLDSQLHRLVDAGNSVVMAEHDMRMVAGADWVIDLGPGAGTDGGQVVAEGPPQTVARAKSSRTAPYLAKRLASART</sequence>
<evidence type="ECO:0000256" key="4">
    <source>
        <dbReference type="ARBA" id="ARBA00022741"/>
    </source>
</evidence>
<dbReference type="PANTHER" id="PTHR43152:SF1">
    <property type="entry name" value="UVRA PROTEIN"/>
    <property type="match status" value="1"/>
</dbReference>
<evidence type="ECO:0000256" key="6">
    <source>
        <dbReference type="ARBA" id="ARBA00022769"/>
    </source>
</evidence>
<comment type="caution">
    <text evidence="14">The sequence shown here is derived from an EMBL/GenBank/DDBJ whole genome shotgun (WGS) entry which is preliminary data.</text>
</comment>
<keyword evidence="7" id="KW-0067">ATP-binding</keyword>
<dbReference type="SUPFAM" id="SSF52540">
    <property type="entry name" value="P-loop containing nucleoside triphosphate hydrolases"/>
    <property type="match status" value="1"/>
</dbReference>
<comment type="similarity">
    <text evidence="11">Belongs to the ABC transporter superfamily. UvrA family.</text>
</comment>
<evidence type="ECO:0000256" key="11">
    <source>
        <dbReference type="ARBA" id="ARBA00038000"/>
    </source>
</evidence>
<accession>A0A1A3BPB0</accession>
<keyword evidence="5" id="KW-0227">DNA damage</keyword>
<dbReference type="Gene3D" id="1.20.1580.10">
    <property type="entry name" value="ABC transporter ATPase like domain"/>
    <property type="match status" value="1"/>
</dbReference>
<keyword evidence="9" id="KW-0238">DNA-binding</keyword>
<evidence type="ECO:0000256" key="10">
    <source>
        <dbReference type="ARBA" id="ARBA00023204"/>
    </source>
</evidence>
<keyword evidence="8" id="KW-0267">Excision nuclease</keyword>
<dbReference type="Gene3D" id="3.40.50.300">
    <property type="entry name" value="P-loop containing nucleotide triphosphate hydrolases"/>
    <property type="match status" value="1"/>
</dbReference>
<keyword evidence="6" id="KW-0228">DNA excision</keyword>
<dbReference type="GO" id="GO:0003677">
    <property type="term" value="F:DNA binding"/>
    <property type="evidence" value="ECO:0007669"/>
    <property type="project" value="UniProtKB-KW"/>
</dbReference>
<evidence type="ECO:0000256" key="7">
    <source>
        <dbReference type="ARBA" id="ARBA00022840"/>
    </source>
</evidence>
<name>A0A1A3BPB0_MYCAS</name>
<reference evidence="14 15" key="1">
    <citation type="submission" date="2016-06" db="EMBL/GenBank/DDBJ databases">
        <authorList>
            <person name="Kjaerup R.B."/>
            <person name="Dalgaard T.S."/>
            <person name="Juul-Madsen H.R."/>
        </authorList>
    </citation>
    <scope>NUCLEOTIDE SEQUENCE [LARGE SCALE GENOMIC DNA]</scope>
    <source>
        <strain evidence="14 15">1081914.2</strain>
    </source>
</reference>
<dbReference type="GO" id="GO:0006281">
    <property type="term" value="P:DNA repair"/>
    <property type="evidence" value="ECO:0007669"/>
    <property type="project" value="UniProtKB-KW"/>
</dbReference>
<proteinExistence type="inferred from homology"/>
<evidence type="ECO:0000256" key="1">
    <source>
        <dbReference type="ARBA" id="ARBA00004496"/>
    </source>
</evidence>
<protein>
    <recommendedName>
        <fullName evidence="12">UvrABC system protein A</fullName>
    </recommendedName>
    <alternativeName>
        <fullName evidence="13">Excinuclease ABC subunit A</fullName>
    </alternativeName>
</protein>
<evidence type="ECO:0000256" key="13">
    <source>
        <dbReference type="ARBA" id="ARBA00042156"/>
    </source>
</evidence>
<evidence type="ECO:0000313" key="15">
    <source>
        <dbReference type="Proteomes" id="UP000093795"/>
    </source>
</evidence>
<dbReference type="EMBL" id="LZKQ01000289">
    <property type="protein sequence ID" value="OBI75767.1"/>
    <property type="molecule type" value="Genomic_DNA"/>
</dbReference>
<evidence type="ECO:0000256" key="3">
    <source>
        <dbReference type="ARBA" id="ARBA00022737"/>
    </source>
</evidence>
<evidence type="ECO:0000256" key="2">
    <source>
        <dbReference type="ARBA" id="ARBA00022490"/>
    </source>
</evidence>
<keyword evidence="3" id="KW-0677">Repeat</keyword>
<evidence type="ECO:0000256" key="8">
    <source>
        <dbReference type="ARBA" id="ARBA00022881"/>
    </source>
</evidence>
<dbReference type="AlphaFoldDB" id="A0A1A3BPB0"/>
<keyword evidence="4" id="KW-0547">Nucleotide-binding</keyword>
<comment type="subcellular location">
    <subcellularLocation>
        <location evidence="1">Cytoplasm</location>
    </subcellularLocation>
</comment>
<dbReference type="GO" id="GO:0005524">
    <property type="term" value="F:ATP binding"/>
    <property type="evidence" value="ECO:0007669"/>
    <property type="project" value="UniProtKB-KW"/>
</dbReference>